<evidence type="ECO:0000256" key="1">
    <source>
        <dbReference type="SAM" id="MobiDB-lite"/>
    </source>
</evidence>
<gene>
    <name evidence="2" type="ORF">SAMN05216180_1327</name>
</gene>
<dbReference type="RefSeq" id="WP_162840823.1">
    <property type="nucleotide sequence ID" value="NZ_FOCG01000001.1"/>
</dbReference>
<proteinExistence type="predicted"/>
<dbReference type="Proteomes" id="UP000199158">
    <property type="component" value="Unassembled WGS sequence"/>
</dbReference>
<protein>
    <submittedName>
        <fullName evidence="2">Uncharacterized protein</fullName>
    </submittedName>
</protein>
<name>A0A1H8AGI8_9FIRM</name>
<feature type="compositionally biased region" description="Low complexity" evidence="1">
    <location>
        <begin position="40"/>
        <end position="123"/>
    </location>
</feature>
<dbReference type="STRING" id="474960.SAMN05216180_1327"/>
<feature type="region of interest" description="Disordered" evidence="1">
    <location>
        <begin position="27"/>
        <end position="123"/>
    </location>
</feature>
<evidence type="ECO:0000313" key="3">
    <source>
        <dbReference type="Proteomes" id="UP000199158"/>
    </source>
</evidence>
<dbReference type="AlphaFoldDB" id="A0A1H8AGI8"/>
<reference evidence="2 3" key="1">
    <citation type="submission" date="2016-10" db="EMBL/GenBank/DDBJ databases">
        <authorList>
            <person name="de Groot N.N."/>
        </authorList>
    </citation>
    <scope>NUCLEOTIDE SEQUENCE [LARGE SCALE GENOMIC DNA]</scope>
    <source>
        <strain evidence="2 3">CGMCC 1.5070</strain>
    </source>
</reference>
<accession>A0A1H8AGI8</accession>
<evidence type="ECO:0000313" key="2">
    <source>
        <dbReference type="EMBL" id="SEM69885.1"/>
    </source>
</evidence>
<keyword evidence="3" id="KW-1185">Reference proteome</keyword>
<dbReference type="EMBL" id="FOCG01000001">
    <property type="protein sequence ID" value="SEM69885.1"/>
    <property type="molecule type" value="Genomic_DNA"/>
</dbReference>
<organism evidence="2 3">
    <name type="scientific">Hydrogenoanaerobacterium saccharovorans</name>
    <dbReference type="NCBI Taxonomy" id="474960"/>
    <lineage>
        <taxon>Bacteria</taxon>
        <taxon>Bacillati</taxon>
        <taxon>Bacillota</taxon>
        <taxon>Clostridia</taxon>
        <taxon>Eubacteriales</taxon>
        <taxon>Oscillospiraceae</taxon>
        <taxon>Hydrogenoanaerobacterium</taxon>
    </lineage>
</organism>
<sequence>MADFSEMLSQLLSSDEGKQQISQVLSMLGQGGSPSGGQTNNSNNNSNSNSNGNNNNNNNSNNNSNNNNMPDLSALLSSLGGVNNNSNNNSGNNMPDLSALLSSLGGGSNNNNNNNNSGNNMPNLGALLSSLGGGGSNENSGLPNLDIGKLMNIQKLLSQRKDDSSTALLRALKPHLAEENRKKVDEAVRIMELLDLLPLIKESGLLGSLLGGDNG</sequence>